<accession>A0AAI8VV97</accession>
<comment type="caution">
    <text evidence="1">The sequence shown here is derived from an EMBL/GenBank/DDBJ whole genome shotgun (WGS) entry which is preliminary data.</text>
</comment>
<evidence type="ECO:0000313" key="1">
    <source>
        <dbReference type="EMBL" id="CAJ2511701.1"/>
    </source>
</evidence>
<dbReference type="Proteomes" id="UP001295740">
    <property type="component" value="Unassembled WGS sequence"/>
</dbReference>
<keyword evidence="2" id="KW-1185">Reference proteome</keyword>
<dbReference type="AlphaFoldDB" id="A0AAI8VV97"/>
<dbReference type="PANTHER" id="PTHR43712">
    <property type="entry name" value="PUTATIVE (AFU_ORTHOLOGUE AFUA_4G14580)-RELATED"/>
    <property type="match status" value="1"/>
</dbReference>
<sequence length="190" mass="20558">MAARTIEELSEMIARTSTELSAGLKSKGIASPRLQDTTATSFEAVSENAARALVDAARELETLRYIQYHDTSSLGTLLEFNTPALVPLDGTATVAELAAKSGLLEDKLTRFLRYAATNFIFREPEPGVVTHTAASAALARDPQFCTWLQFVLVNIAPISVSIPAAYKKWPQSEKLEECGINAAFGTSDTF</sequence>
<dbReference type="PANTHER" id="PTHR43712:SF12">
    <property type="entry name" value="STERIGMATOCYSTIN 8-O-METHYLTRANSFERASE"/>
    <property type="match status" value="1"/>
</dbReference>
<reference evidence="1" key="1">
    <citation type="submission" date="2023-10" db="EMBL/GenBank/DDBJ databases">
        <authorList>
            <person name="Hackl T."/>
        </authorList>
    </citation>
    <scope>NUCLEOTIDE SEQUENCE</scope>
</reference>
<name>A0AAI8VV97_9PEZI</name>
<proteinExistence type="predicted"/>
<dbReference type="InterPro" id="IPR036390">
    <property type="entry name" value="WH_DNA-bd_sf"/>
</dbReference>
<protein>
    <submittedName>
        <fullName evidence="1">Uu.00g073260.m01.CDS01</fullName>
    </submittedName>
</protein>
<dbReference type="Gene3D" id="1.10.10.10">
    <property type="entry name" value="Winged helix-like DNA-binding domain superfamily/Winged helix DNA-binding domain"/>
    <property type="match status" value="1"/>
</dbReference>
<dbReference type="EMBL" id="CAUWAG010000018">
    <property type="protein sequence ID" value="CAJ2511701.1"/>
    <property type="molecule type" value="Genomic_DNA"/>
</dbReference>
<gene>
    <name evidence="1" type="ORF">KHLLAP_LOCUS12169</name>
</gene>
<organism evidence="1 2">
    <name type="scientific">Anthostomella pinea</name>
    <dbReference type="NCBI Taxonomy" id="933095"/>
    <lineage>
        <taxon>Eukaryota</taxon>
        <taxon>Fungi</taxon>
        <taxon>Dikarya</taxon>
        <taxon>Ascomycota</taxon>
        <taxon>Pezizomycotina</taxon>
        <taxon>Sordariomycetes</taxon>
        <taxon>Xylariomycetidae</taxon>
        <taxon>Xylariales</taxon>
        <taxon>Xylariaceae</taxon>
        <taxon>Anthostomella</taxon>
    </lineage>
</organism>
<dbReference type="SUPFAM" id="SSF46785">
    <property type="entry name" value="Winged helix' DNA-binding domain"/>
    <property type="match status" value="1"/>
</dbReference>
<dbReference type="InterPro" id="IPR036388">
    <property type="entry name" value="WH-like_DNA-bd_sf"/>
</dbReference>
<evidence type="ECO:0000313" key="2">
    <source>
        <dbReference type="Proteomes" id="UP001295740"/>
    </source>
</evidence>